<keyword evidence="1" id="KW-0472">Membrane</keyword>
<evidence type="ECO:0000313" key="2">
    <source>
        <dbReference type="EMBL" id="MBB3808890.1"/>
    </source>
</evidence>
<gene>
    <name evidence="2" type="ORF">FHS81_000960</name>
</gene>
<protein>
    <submittedName>
        <fullName evidence="2">Uncharacterized protein</fullName>
    </submittedName>
</protein>
<comment type="caution">
    <text evidence="2">The sequence shown here is derived from an EMBL/GenBank/DDBJ whole genome shotgun (WGS) entry which is preliminary data.</text>
</comment>
<keyword evidence="1" id="KW-0812">Transmembrane</keyword>
<evidence type="ECO:0000313" key="3">
    <source>
        <dbReference type="Proteomes" id="UP000537592"/>
    </source>
</evidence>
<accession>A0A7W5Z301</accession>
<reference evidence="2 3" key="1">
    <citation type="submission" date="2020-08" db="EMBL/GenBank/DDBJ databases">
        <title>Genomic Encyclopedia of Type Strains, Phase IV (KMG-IV): sequencing the most valuable type-strain genomes for metagenomic binning, comparative biology and taxonomic classification.</title>
        <authorList>
            <person name="Goeker M."/>
        </authorList>
    </citation>
    <scope>NUCLEOTIDE SEQUENCE [LARGE SCALE GENOMIC DNA]</scope>
    <source>
        <strain evidence="2 3">DSM 28760</strain>
    </source>
</reference>
<dbReference type="Proteomes" id="UP000537592">
    <property type="component" value="Unassembled WGS sequence"/>
</dbReference>
<sequence>MVEDNGQGQPAGANVPGVFFVVSVAVAFLLIGVLVYAYFIVE</sequence>
<name>A0A7W5Z301_9HYPH</name>
<dbReference type="RefSeq" id="WP_281374409.1">
    <property type="nucleotide sequence ID" value="NZ_JACICC010000002.1"/>
</dbReference>
<dbReference type="AlphaFoldDB" id="A0A7W5Z301"/>
<organism evidence="2 3">
    <name type="scientific">Pseudochelatococcus contaminans</name>
    <dbReference type="NCBI Taxonomy" id="1538103"/>
    <lineage>
        <taxon>Bacteria</taxon>
        <taxon>Pseudomonadati</taxon>
        <taxon>Pseudomonadota</taxon>
        <taxon>Alphaproteobacteria</taxon>
        <taxon>Hyphomicrobiales</taxon>
        <taxon>Chelatococcaceae</taxon>
        <taxon>Pseudochelatococcus</taxon>
    </lineage>
</organism>
<evidence type="ECO:0000256" key="1">
    <source>
        <dbReference type="SAM" id="Phobius"/>
    </source>
</evidence>
<feature type="transmembrane region" description="Helical" evidence="1">
    <location>
        <begin position="18"/>
        <end position="41"/>
    </location>
</feature>
<keyword evidence="3" id="KW-1185">Reference proteome</keyword>
<proteinExistence type="predicted"/>
<dbReference type="EMBL" id="JACICC010000002">
    <property type="protein sequence ID" value="MBB3808890.1"/>
    <property type="molecule type" value="Genomic_DNA"/>
</dbReference>
<keyword evidence="1" id="KW-1133">Transmembrane helix</keyword>